<reference evidence="2 3" key="1">
    <citation type="submission" date="2024-06" db="EMBL/GenBank/DDBJ databases">
        <title>Genomic Encyclopedia of Type Strains, Phase IV (KMG-IV): sequencing the most valuable type-strain genomes for metagenomic binning, comparative biology and taxonomic classification.</title>
        <authorList>
            <person name="Goeker M."/>
        </authorList>
    </citation>
    <scope>NUCLEOTIDE SEQUENCE [LARGE SCALE GENOMIC DNA]</scope>
    <source>
        <strain evidence="2 3">DSM 100022</strain>
    </source>
</reference>
<sequence length="185" mass="20397">MRNQATGARQPVNTRGAFRLAKATHERLNRIQNREGFRPIAPVCLEGDVGLHFDLARPSPYMLLFHRVLDSRLRAVTHVDGTARVQTVSQEQKHLFQLLNSFKAKSGAGGLCNTSLNFNGGGFINHACKRLAGLCPGIRPRQIAINDAFYLLKEAAPTSSSGRRKTVKRGKNIPPSCRGKWVIAV</sequence>
<evidence type="ECO:0000313" key="2">
    <source>
        <dbReference type="EMBL" id="MET3583633.1"/>
    </source>
</evidence>
<dbReference type="Proteomes" id="UP001549204">
    <property type="component" value="Unassembled WGS sequence"/>
</dbReference>
<dbReference type="EMBL" id="JBEPMC010000020">
    <property type="protein sequence ID" value="MET3583633.1"/>
    <property type="molecule type" value="Genomic_DNA"/>
</dbReference>
<accession>A0ABV2GZB8</accession>
<dbReference type="Gene3D" id="3.90.870.20">
    <property type="entry name" value="Carbamoyltransferase, C-terminal domain"/>
    <property type="match status" value="1"/>
</dbReference>
<evidence type="ECO:0000259" key="1">
    <source>
        <dbReference type="Pfam" id="PF16861"/>
    </source>
</evidence>
<dbReference type="PANTHER" id="PTHR34847">
    <property type="entry name" value="NODULATION PROTEIN U"/>
    <property type="match status" value="1"/>
</dbReference>
<keyword evidence="3" id="KW-1185">Reference proteome</keyword>
<comment type="caution">
    <text evidence="2">The sequence shown here is derived from an EMBL/GenBank/DDBJ whole genome shotgun (WGS) entry which is preliminary data.</text>
</comment>
<feature type="domain" description="Carbamoyltransferase C-terminal" evidence="1">
    <location>
        <begin position="22"/>
        <end position="128"/>
    </location>
</feature>
<name>A0ABV2GZB8_9HYPH</name>
<dbReference type="InterPro" id="IPR031730">
    <property type="entry name" value="Carbam_trans_C"/>
</dbReference>
<evidence type="ECO:0000313" key="3">
    <source>
        <dbReference type="Proteomes" id="UP001549204"/>
    </source>
</evidence>
<gene>
    <name evidence="2" type="ORF">ABID19_006698</name>
</gene>
<dbReference type="InterPro" id="IPR038152">
    <property type="entry name" value="Carbam_trans_C_sf"/>
</dbReference>
<dbReference type="InterPro" id="IPR051338">
    <property type="entry name" value="NodU/CmcH_Carbamoyltrnsfr"/>
</dbReference>
<proteinExistence type="predicted"/>
<dbReference type="RefSeq" id="WP_157999230.1">
    <property type="nucleotide sequence ID" value="NZ_JBEPMC010000020.1"/>
</dbReference>
<protein>
    <recommendedName>
        <fullName evidence="1">Carbamoyltransferase C-terminal domain-containing protein</fullName>
    </recommendedName>
</protein>
<organism evidence="2 3">
    <name type="scientific">Mesorhizobium robiniae</name>
    <dbReference type="NCBI Taxonomy" id="559315"/>
    <lineage>
        <taxon>Bacteria</taxon>
        <taxon>Pseudomonadati</taxon>
        <taxon>Pseudomonadota</taxon>
        <taxon>Alphaproteobacteria</taxon>
        <taxon>Hyphomicrobiales</taxon>
        <taxon>Phyllobacteriaceae</taxon>
        <taxon>Mesorhizobium</taxon>
    </lineage>
</organism>
<dbReference type="Pfam" id="PF16861">
    <property type="entry name" value="Carbam_trans_C"/>
    <property type="match status" value="1"/>
</dbReference>
<dbReference type="PANTHER" id="PTHR34847:SF1">
    <property type="entry name" value="NODULATION PROTEIN U"/>
    <property type="match status" value="1"/>
</dbReference>